<dbReference type="Proteomes" id="UP001163321">
    <property type="component" value="Chromosome 1"/>
</dbReference>
<organism evidence="1 2">
    <name type="scientific">Peronosclerospora sorghi</name>
    <dbReference type="NCBI Taxonomy" id="230839"/>
    <lineage>
        <taxon>Eukaryota</taxon>
        <taxon>Sar</taxon>
        <taxon>Stramenopiles</taxon>
        <taxon>Oomycota</taxon>
        <taxon>Peronosporomycetes</taxon>
        <taxon>Peronosporales</taxon>
        <taxon>Peronosporaceae</taxon>
        <taxon>Peronosclerospora</taxon>
    </lineage>
</organism>
<gene>
    <name evidence="1" type="ORF">PsorP6_000943</name>
</gene>
<proteinExistence type="predicted"/>
<comment type="caution">
    <text evidence="1">The sequence shown here is derived from an EMBL/GenBank/DDBJ whole genome shotgun (WGS) entry which is preliminary data.</text>
</comment>
<name>A0ACC0WRZ1_9STRA</name>
<keyword evidence="2" id="KW-1185">Reference proteome</keyword>
<protein>
    <submittedName>
        <fullName evidence="1">Uncharacterized protein</fullName>
    </submittedName>
</protein>
<accession>A0ACC0WRZ1</accession>
<evidence type="ECO:0000313" key="2">
    <source>
        <dbReference type="Proteomes" id="UP001163321"/>
    </source>
</evidence>
<evidence type="ECO:0000313" key="1">
    <source>
        <dbReference type="EMBL" id="KAI9920810.1"/>
    </source>
</evidence>
<dbReference type="EMBL" id="CM047580">
    <property type="protein sequence ID" value="KAI9920810.1"/>
    <property type="molecule type" value="Genomic_DNA"/>
</dbReference>
<reference evidence="1 2" key="1">
    <citation type="journal article" date="2022" name="bioRxiv">
        <title>The genome of the oomycete Peronosclerospora sorghi, a cosmopolitan pathogen of maize and sorghum, is inflated with dispersed pseudogenes.</title>
        <authorList>
            <person name="Fletcher K."/>
            <person name="Martin F."/>
            <person name="Isakeit T."/>
            <person name="Cavanaugh K."/>
            <person name="Magill C."/>
            <person name="Michelmore R."/>
        </authorList>
    </citation>
    <scope>NUCLEOTIDE SEQUENCE [LARGE SCALE GENOMIC DNA]</scope>
    <source>
        <strain evidence="1">P6</strain>
    </source>
</reference>
<sequence>MIRRMASRSACVGGSILTIWSSLPFEITAVSISCERVVVPRTNIRCFDNLTFSKDESITPSIPSSSALCEPAKACREPAIASVPSITKILGDWSTALSNALTKRLSDCPTYVWKMVAAFRKIVGTPKLLQMLLASAVFPTPGRPVIRAPSLGVVTILPSSRGSRRCRIDCNKLLASSIDVCFVTTQYRKYGNHPPYETVSHPAVSIRTGPYTMRVPSVYQVWDIKLEVIGLRRRERQLAVTRCGFVLAGIYFRMNETTALQVPVALKIMDRAQLLLQSDDVESEIRVMNKLQMGGIDSPLANQYMVRWEYASDVYNEYVATEYVANRSLQAYAHRKMHKLMVHHLHEFAHTYGAIPTKVECISYVYRNAGHEWMKEGVELFKGIVRALTYLHAQNVAHPDLDVYNVAVDRQMCPRIIDLGSSQIMDNRGMVGAGNVSIKCKPLFVAPEVRVHQRLAAPRPGFYGAAADMWAAGVIVTISRAFTPNCFIKGSR</sequence>